<name>A0A9Q0E864_9TELE</name>
<dbReference type="Pfam" id="PF01410">
    <property type="entry name" value="COLFI"/>
    <property type="match status" value="2"/>
</dbReference>
<evidence type="ECO:0000256" key="5">
    <source>
        <dbReference type="SAM" id="MobiDB-lite"/>
    </source>
</evidence>
<feature type="domain" description="Fibrillar collagen NC1" evidence="6">
    <location>
        <begin position="204"/>
        <end position="413"/>
    </location>
</feature>
<proteinExistence type="predicted"/>
<dbReference type="EMBL" id="JANIIK010000046">
    <property type="protein sequence ID" value="KAJ3601784.1"/>
    <property type="molecule type" value="Genomic_DNA"/>
</dbReference>
<dbReference type="Proteomes" id="UP001148018">
    <property type="component" value="Unassembled WGS sequence"/>
</dbReference>
<gene>
    <name evidence="7" type="ORF">NHX12_029548</name>
</gene>
<feature type="region of interest" description="Disordered" evidence="5">
    <location>
        <begin position="186"/>
        <end position="257"/>
    </location>
</feature>
<dbReference type="SMART" id="SM00038">
    <property type="entry name" value="COLFI"/>
    <property type="match status" value="1"/>
</dbReference>
<evidence type="ECO:0000256" key="1">
    <source>
        <dbReference type="ARBA" id="ARBA00004498"/>
    </source>
</evidence>
<keyword evidence="2" id="KW-0964">Secreted</keyword>
<dbReference type="GO" id="GO:0005615">
    <property type="term" value="C:extracellular space"/>
    <property type="evidence" value="ECO:0007669"/>
    <property type="project" value="TreeGrafter"/>
</dbReference>
<comment type="subcellular location">
    <subcellularLocation>
        <location evidence="1">Secreted</location>
        <location evidence="1">Extracellular space</location>
        <location evidence="1">Extracellular matrix</location>
    </subcellularLocation>
</comment>
<keyword evidence="8" id="KW-1185">Reference proteome</keyword>
<organism evidence="7 8">
    <name type="scientific">Muraenolepis orangiensis</name>
    <name type="common">Patagonian moray cod</name>
    <dbReference type="NCBI Taxonomy" id="630683"/>
    <lineage>
        <taxon>Eukaryota</taxon>
        <taxon>Metazoa</taxon>
        <taxon>Chordata</taxon>
        <taxon>Craniata</taxon>
        <taxon>Vertebrata</taxon>
        <taxon>Euteleostomi</taxon>
        <taxon>Actinopterygii</taxon>
        <taxon>Neopterygii</taxon>
        <taxon>Teleostei</taxon>
        <taxon>Neoteleostei</taxon>
        <taxon>Acanthomorphata</taxon>
        <taxon>Zeiogadaria</taxon>
        <taxon>Gadariae</taxon>
        <taxon>Gadiformes</taxon>
        <taxon>Muraenolepidoidei</taxon>
        <taxon>Muraenolepididae</taxon>
        <taxon>Muraenolepis</taxon>
    </lineage>
</organism>
<feature type="compositionally biased region" description="Gly residues" evidence="5">
    <location>
        <begin position="205"/>
        <end position="214"/>
    </location>
</feature>
<dbReference type="OrthoDB" id="8939548at2759"/>
<dbReference type="Pfam" id="PF01391">
    <property type="entry name" value="Collagen"/>
    <property type="match status" value="2"/>
</dbReference>
<dbReference type="GO" id="GO:0005581">
    <property type="term" value="C:collagen trimer"/>
    <property type="evidence" value="ECO:0007669"/>
    <property type="project" value="UniProtKB-KW"/>
</dbReference>
<accession>A0A9Q0E864</accession>
<feature type="compositionally biased region" description="Low complexity" evidence="5">
    <location>
        <begin position="245"/>
        <end position="255"/>
    </location>
</feature>
<keyword evidence="4" id="KW-0176">Collagen</keyword>
<dbReference type="Gene3D" id="2.60.120.1000">
    <property type="match status" value="2"/>
</dbReference>
<keyword evidence="3" id="KW-0272">Extracellular matrix</keyword>
<feature type="compositionally biased region" description="Gly residues" evidence="5">
    <location>
        <begin position="62"/>
        <end position="71"/>
    </location>
</feature>
<evidence type="ECO:0000256" key="3">
    <source>
        <dbReference type="ARBA" id="ARBA00022530"/>
    </source>
</evidence>
<evidence type="ECO:0000313" key="8">
    <source>
        <dbReference type="Proteomes" id="UP001148018"/>
    </source>
</evidence>
<dbReference type="PANTHER" id="PTHR24023">
    <property type="entry name" value="COLLAGEN ALPHA"/>
    <property type="match status" value="1"/>
</dbReference>
<feature type="compositionally biased region" description="Gly residues" evidence="5">
    <location>
        <begin position="95"/>
        <end position="104"/>
    </location>
</feature>
<dbReference type="AlphaFoldDB" id="A0A9Q0E864"/>
<feature type="compositionally biased region" description="Low complexity" evidence="5">
    <location>
        <begin position="105"/>
        <end position="126"/>
    </location>
</feature>
<evidence type="ECO:0000256" key="2">
    <source>
        <dbReference type="ARBA" id="ARBA00022525"/>
    </source>
</evidence>
<evidence type="ECO:0000259" key="6">
    <source>
        <dbReference type="PROSITE" id="PS51461"/>
    </source>
</evidence>
<feature type="non-terminal residue" evidence="7">
    <location>
        <position position="1"/>
    </location>
</feature>
<protein>
    <recommendedName>
        <fullName evidence="6">Fibrillar collagen NC1 domain-containing protein</fullName>
    </recommendedName>
</protein>
<dbReference type="GO" id="GO:0031012">
    <property type="term" value="C:extracellular matrix"/>
    <property type="evidence" value="ECO:0007669"/>
    <property type="project" value="TreeGrafter"/>
</dbReference>
<dbReference type="PROSITE" id="PS51461">
    <property type="entry name" value="NC1_FIB"/>
    <property type="match status" value="1"/>
</dbReference>
<evidence type="ECO:0000313" key="7">
    <source>
        <dbReference type="EMBL" id="KAJ3601784.1"/>
    </source>
</evidence>
<dbReference type="InterPro" id="IPR050149">
    <property type="entry name" value="Collagen_superfamily"/>
</dbReference>
<dbReference type="InterPro" id="IPR000885">
    <property type="entry name" value="Fib_collagen_C"/>
</dbReference>
<comment type="caution">
    <text evidence="7">The sequence shown here is derived from an EMBL/GenBank/DDBJ whole genome shotgun (WGS) entry which is preliminary data.</text>
</comment>
<feature type="region of interest" description="Disordered" evidence="5">
    <location>
        <begin position="1"/>
        <end position="151"/>
    </location>
</feature>
<dbReference type="GO" id="GO:0005201">
    <property type="term" value="F:extracellular matrix structural constituent"/>
    <property type="evidence" value="ECO:0007669"/>
    <property type="project" value="InterPro"/>
</dbReference>
<dbReference type="PANTHER" id="PTHR24023:SF1082">
    <property type="entry name" value="COLLAGEN TRIPLE HELIX REPEAT"/>
    <property type="match status" value="1"/>
</dbReference>
<evidence type="ECO:0000256" key="4">
    <source>
        <dbReference type="ARBA" id="ARBA00023119"/>
    </source>
</evidence>
<sequence length="447" mass="45281">GARGGNHGLSSPAGEEGKRGPRGEPGSAGPLGPPGERGTPGNRGFPGQDGLAGPKGAPGERGTAGAGGPKGASGDPGRPGESGLPGARGERGFPGERGGAGPQGLQGPRGLPGTPGTDGPKGLTGPIGPPGPSGPNGEKGTDGQPGLKGDQGEGSYWFLDLKALVVLRDLLVPPDSLVLLAESAPLGNPGGVGPSGPPGKDGPKGVRGGGGPPGRQGDAGLRGPAGTSGEKGDPSEDGPSGNAGSDGPPGRDGSPGVKGCNIDTIKVFCNMETGKSCVHPKPASIPHKNWWSNKSKDRKHVWLGETMNGGFHFSYGSDSLAPTSASTQMTFLRLLSTEASQNLTYHCRNSQQPLGTYSVMEDGCTKHTGQWGKTVIEYRSQKTSRLPLVDIAAMDTGGADQEFGGRIRWLHLKLHPAVLMALSGLAEVYFWGEKETRAQGTQAVRAL</sequence>
<dbReference type="InterPro" id="IPR008160">
    <property type="entry name" value="Collagen"/>
</dbReference>
<reference evidence="7" key="1">
    <citation type="submission" date="2022-07" db="EMBL/GenBank/DDBJ databases">
        <title>Chromosome-level genome of Muraenolepis orangiensis.</title>
        <authorList>
            <person name="Kim J."/>
        </authorList>
    </citation>
    <scope>NUCLEOTIDE SEQUENCE</scope>
    <source>
        <strain evidence="7">KU_S4_2022</strain>
        <tissue evidence="7">Muscle</tissue>
    </source>
</reference>